<dbReference type="Proteomes" id="UP000234323">
    <property type="component" value="Unassembled WGS sequence"/>
</dbReference>
<reference evidence="1 2" key="1">
    <citation type="submission" date="2015-10" db="EMBL/GenBank/DDBJ databases">
        <title>Genome analyses suggest a sexual origin of heterokaryosis in a supposedly ancient asexual fungus.</title>
        <authorList>
            <person name="Ropars J."/>
            <person name="Sedzielewska K."/>
            <person name="Noel J."/>
            <person name="Charron P."/>
            <person name="Farinelli L."/>
            <person name="Marton T."/>
            <person name="Kruger M."/>
            <person name="Pelin A."/>
            <person name="Brachmann A."/>
            <person name="Corradi N."/>
        </authorList>
    </citation>
    <scope>NUCLEOTIDE SEQUENCE [LARGE SCALE GENOMIC DNA]</scope>
    <source>
        <strain evidence="1 2">A4</strain>
    </source>
</reference>
<gene>
    <name evidence="1" type="ORF">RhiirA4_460563</name>
</gene>
<name>A0A2I1GGW5_9GLOM</name>
<keyword evidence="2" id="KW-1185">Reference proteome</keyword>
<comment type="caution">
    <text evidence="1">The sequence shown here is derived from an EMBL/GenBank/DDBJ whole genome shotgun (WGS) entry which is preliminary data.</text>
</comment>
<evidence type="ECO:0000313" key="1">
    <source>
        <dbReference type="EMBL" id="PKY45875.1"/>
    </source>
</evidence>
<evidence type="ECO:0000313" key="2">
    <source>
        <dbReference type="Proteomes" id="UP000234323"/>
    </source>
</evidence>
<sequence>MSLVFKAKNTVKDFYLKLEEYNKSFGHSEEFLKCTLLKGLSPENKIKVLMDGLQALALDEILEREQTSSDRVIFPKELKSLATRPHPLIKRRLNLGETSPPRITHMNWVEIRSKPGQAPLKPRAYRYRNQTNLIYVINSKSLLKPYCYLYYDPYSLRNSLPSSENSGSSTGYHL</sequence>
<dbReference type="EMBL" id="LLXI01000415">
    <property type="protein sequence ID" value="PKY45875.1"/>
    <property type="molecule type" value="Genomic_DNA"/>
</dbReference>
<protein>
    <submittedName>
        <fullName evidence="1">Uncharacterized protein</fullName>
    </submittedName>
</protein>
<accession>A0A2I1GGW5</accession>
<proteinExistence type="predicted"/>
<dbReference type="AlphaFoldDB" id="A0A2I1GGW5"/>
<organism evidence="1 2">
    <name type="scientific">Rhizophagus irregularis</name>
    <dbReference type="NCBI Taxonomy" id="588596"/>
    <lineage>
        <taxon>Eukaryota</taxon>
        <taxon>Fungi</taxon>
        <taxon>Fungi incertae sedis</taxon>
        <taxon>Mucoromycota</taxon>
        <taxon>Glomeromycotina</taxon>
        <taxon>Glomeromycetes</taxon>
        <taxon>Glomerales</taxon>
        <taxon>Glomeraceae</taxon>
        <taxon>Rhizophagus</taxon>
    </lineage>
</organism>